<proteinExistence type="predicted"/>
<dbReference type="Pfam" id="PF10615">
    <property type="entry name" value="DUF2470"/>
    <property type="match status" value="1"/>
</dbReference>
<evidence type="ECO:0000259" key="1">
    <source>
        <dbReference type="Pfam" id="PF10615"/>
    </source>
</evidence>
<protein>
    <recommendedName>
        <fullName evidence="1">DUF2470 domain-containing protein</fullName>
    </recommendedName>
</protein>
<evidence type="ECO:0000313" key="2">
    <source>
        <dbReference type="EMBL" id="GAA3729897.1"/>
    </source>
</evidence>
<dbReference type="RefSeq" id="WP_344753014.1">
    <property type="nucleotide sequence ID" value="NZ_BAABAE010000001.1"/>
</dbReference>
<name>A0ABP7F314_9MICO</name>
<feature type="domain" description="DUF2470" evidence="1">
    <location>
        <begin position="12"/>
        <end position="81"/>
    </location>
</feature>
<keyword evidence="3" id="KW-1185">Reference proteome</keyword>
<sequence>MPIFEADVVTAVLKHMNDDHNDDNLLIARAFGHPDADSATMTGLDGLGGFWGYTIGDDAHELGVPWSGPISARPEIRREIVVLYDAACARLGVEPRPHA</sequence>
<dbReference type="InterPro" id="IPR037119">
    <property type="entry name" value="Haem_oxidase_HugZ-like_sf"/>
</dbReference>
<gene>
    <name evidence="2" type="ORF">GCM10022239_03150</name>
</gene>
<dbReference type="InterPro" id="IPR019595">
    <property type="entry name" value="DUF2470"/>
</dbReference>
<organism evidence="2 3">
    <name type="scientific">Leifsonella bigeumensis</name>
    <dbReference type="NCBI Taxonomy" id="433643"/>
    <lineage>
        <taxon>Bacteria</taxon>
        <taxon>Bacillati</taxon>
        <taxon>Actinomycetota</taxon>
        <taxon>Actinomycetes</taxon>
        <taxon>Micrococcales</taxon>
        <taxon>Microbacteriaceae</taxon>
        <taxon>Leifsonella</taxon>
    </lineage>
</organism>
<evidence type="ECO:0000313" key="3">
    <source>
        <dbReference type="Proteomes" id="UP001501004"/>
    </source>
</evidence>
<accession>A0ABP7F314</accession>
<dbReference type="Gene3D" id="3.20.180.10">
    <property type="entry name" value="PNP-oxidase-like"/>
    <property type="match status" value="1"/>
</dbReference>
<dbReference type="Proteomes" id="UP001501004">
    <property type="component" value="Unassembled WGS sequence"/>
</dbReference>
<reference evidence="3" key="1">
    <citation type="journal article" date="2019" name="Int. J. Syst. Evol. Microbiol.">
        <title>The Global Catalogue of Microorganisms (GCM) 10K type strain sequencing project: providing services to taxonomists for standard genome sequencing and annotation.</title>
        <authorList>
            <consortium name="The Broad Institute Genomics Platform"/>
            <consortium name="The Broad Institute Genome Sequencing Center for Infectious Disease"/>
            <person name="Wu L."/>
            <person name="Ma J."/>
        </authorList>
    </citation>
    <scope>NUCLEOTIDE SEQUENCE [LARGE SCALE GENOMIC DNA]</scope>
    <source>
        <strain evidence="3">JCM 16949</strain>
    </source>
</reference>
<dbReference type="EMBL" id="BAABAE010000001">
    <property type="protein sequence ID" value="GAA3729897.1"/>
    <property type="molecule type" value="Genomic_DNA"/>
</dbReference>
<comment type="caution">
    <text evidence="2">The sequence shown here is derived from an EMBL/GenBank/DDBJ whole genome shotgun (WGS) entry which is preliminary data.</text>
</comment>